<evidence type="ECO:0000313" key="3">
    <source>
        <dbReference type="EMBL" id="MDJ1184845.1"/>
    </source>
</evidence>
<evidence type="ECO:0000313" key="4">
    <source>
        <dbReference type="Proteomes" id="UP001232992"/>
    </source>
</evidence>
<dbReference type="GO" id="GO:0016787">
    <property type="term" value="F:hydrolase activity"/>
    <property type="evidence" value="ECO:0007669"/>
    <property type="project" value="UniProtKB-KW"/>
</dbReference>
<organism evidence="3 4">
    <name type="scientific">Roseofilum casamattae BLCC-M143</name>
    <dbReference type="NCBI Taxonomy" id="3022442"/>
    <lineage>
        <taxon>Bacteria</taxon>
        <taxon>Bacillati</taxon>
        <taxon>Cyanobacteriota</taxon>
        <taxon>Cyanophyceae</taxon>
        <taxon>Desertifilales</taxon>
        <taxon>Desertifilaceae</taxon>
        <taxon>Roseofilum</taxon>
        <taxon>Roseofilum casamattae</taxon>
    </lineage>
</organism>
<dbReference type="EMBL" id="JAQOSQ010000021">
    <property type="protein sequence ID" value="MDJ1184845.1"/>
    <property type="molecule type" value="Genomic_DNA"/>
</dbReference>
<protein>
    <submittedName>
        <fullName evidence="3">Alpha/beta fold hydrolase</fullName>
    </submittedName>
</protein>
<keyword evidence="1" id="KW-0472">Membrane</keyword>
<reference evidence="3 4" key="1">
    <citation type="submission" date="2023-01" db="EMBL/GenBank/DDBJ databases">
        <title>Novel diversity within Roseofilum (Cyanobacteria; Desertifilaceae) from marine benthic mats with descriptions of four novel species.</title>
        <authorList>
            <person name="Wang Y."/>
            <person name="Berthold D.E."/>
            <person name="Hu J."/>
            <person name="Lefler F.W."/>
            <person name="Laughinghouse H.D. IV."/>
        </authorList>
    </citation>
    <scope>NUCLEOTIDE SEQUENCE [LARGE SCALE GENOMIC DNA]</scope>
    <source>
        <strain evidence="3 4">BLCC-M143</strain>
    </source>
</reference>
<feature type="transmembrane region" description="Helical" evidence="1">
    <location>
        <begin position="20"/>
        <end position="43"/>
    </location>
</feature>
<gene>
    <name evidence="3" type="ORF">PMH09_16780</name>
</gene>
<name>A0ABT7C067_9CYAN</name>
<comment type="caution">
    <text evidence="3">The sequence shown here is derived from an EMBL/GenBank/DDBJ whole genome shotgun (WGS) entry which is preliminary data.</text>
</comment>
<dbReference type="SUPFAM" id="SSF53474">
    <property type="entry name" value="alpha/beta-Hydrolases"/>
    <property type="match status" value="1"/>
</dbReference>
<keyword evidence="4" id="KW-1185">Reference proteome</keyword>
<dbReference type="PANTHER" id="PTHR12277:SF81">
    <property type="entry name" value="PROTEIN ABHD13"/>
    <property type="match status" value="1"/>
</dbReference>
<dbReference type="InterPro" id="IPR029058">
    <property type="entry name" value="AB_hydrolase_fold"/>
</dbReference>
<keyword evidence="3" id="KW-0378">Hydrolase</keyword>
<feature type="domain" description="Serine aminopeptidase S33" evidence="2">
    <location>
        <begin position="92"/>
        <end position="202"/>
    </location>
</feature>
<proteinExistence type="predicted"/>
<dbReference type="InterPro" id="IPR022742">
    <property type="entry name" value="Hydrolase_4"/>
</dbReference>
<dbReference type="Pfam" id="PF12146">
    <property type="entry name" value="Hydrolase_4"/>
    <property type="match status" value="1"/>
</dbReference>
<keyword evidence="1" id="KW-0812">Transmembrane</keyword>
<dbReference type="PANTHER" id="PTHR12277">
    <property type="entry name" value="ALPHA/BETA HYDROLASE DOMAIN-CONTAINING PROTEIN"/>
    <property type="match status" value="1"/>
</dbReference>
<sequence>MPIRDGWLSDDYGSNGMEVWKITAFIGLVGLAIAYSIVCWYLWQKQARFIFFPTPEITRTPDDLNLDYEEVWVESVEPGAKLHGWWIPNSATDRVLLYLHGNADNIGANAYHAGRFYHLGFSVFIFDYRGYGQSGGEFPTEKTVYEDSDRIWNYLTQERGIAPEKISVYGHSLGGAIGIELASKQPKINGLAIEGSFTSIINMTYYRHPILGLFPIHLLLQNRFDSIDKVPHLQMPLFFIHGTADKAVPSFMSQELFAAANGEKKLWLFPDGEHSTVAPLAGEEYFDNLREFWQLPVFPIPSYYRKPSD</sequence>
<accession>A0ABT7C067</accession>
<dbReference type="RefSeq" id="WP_283759502.1">
    <property type="nucleotide sequence ID" value="NZ_JAQOSQ010000021.1"/>
</dbReference>
<evidence type="ECO:0000256" key="1">
    <source>
        <dbReference type="SAM" id="Phobius"/>
    </source>
</evidence>
<dbReference type="Proteomes" id="UP001232992">
    <property type="component" value="Unassembled WGS sequence"/>
</dbReference>
<dbReference type="Gene3D" id="3.40.50.1820">
    <property type="entry name" value="alpha/beta hydrolase"/>
    <property type="match status" value="1"/>
</dbReference>
<keyword evidence="1" id="KW-1133">Transmembrane helix</keyword>
<evidence type="ECO:0000259" key="2">
    <source>
        <dbReference type="Pfam" id="PF12146"/>
    </source>
</evidence>